<dbReference type="AlphaFoldDB" id="A0A7I8WDD6"/>
<dbReference type="SMART" id="SM00368">
    <property type="entry name" value="LRR_RI"/>
    <property type="match status" value="9"/>
</dbReference>
<dbReference type="GO" id="GO:0005829">
    <property type="term" value="C:cytosol"/>
    <property type="evidence" value="ECO:0007669"/>
    <property type="project" value="UniProtKB-SubCell"/>
</dbReference>
<dbReference type="InterPro" id="IPR027417">
    <property type="entry name" value="P-loop_NTPase"/>
</dbReference>
<evidence type="ECO:0000313" key="2">
    <source>
        <dbReference type="Proteomes" id="UP000549394"/>
    </source>
</evidence>
<dbReference type="InterPro" id="IPR001611">
    <property type="entry name" value="Leu-rich_rpt"/>
</dbReference>
<dbReference type="SUPFAM" id="SSF52047">
    <property type="entry name" value="RNI-like"/>
    <property type="match status" value="2"/>
</dbReference>
<name>A0A7I8WDD6_9ANNE</name>
<dbReference type="PANTHER" id="PTHR45690">
    <property type="entry name" value="NACHT, LRR AND PYD DOMAINS-CONTAINING PROTEIN 12"/>
    <property type="match status" value="1"/>
</dbReference>
<reference evidence="1 2" key="1">
    <citation type="submission" date="2020-08" db="EMBL/GenBank/DDBJ databases">
        <authorList>
            <person name="Hejnol A."/>
        </authorList>
    </citation>
    <scope>NUCLEOTIDE SEQUENCE [LARGE SCALE GENOMIC DNA]</scope>
</reference>
<dbReference type="PANTHER" id="PTHR45690:SF4">
    <property type="entry name" value="NACHT, LRR AND PYD DOMAINS-CONTAINING PROTEIN 10"/>
    <property type="match status" value="1"/>
</dbReference>
<proteinExistence type="predicted"/>
<dbReference type="InterPro" id="IPR050637">
    <property type="entry name" value="NLRP_innate_immun_reg"/>
</dbReference>
<dbReference type="SUPFAM" id="SSF52540">
    <property type="entry name" value="P-loop containing nucleoside triphosphate hydrolases"/>
    <property type="match status" value="1"/>
</dbReference>
<keyword evidence="2" id="KW-1185">Reference proteome</keyword>
<dbReference type="Pfam" id="PF13516">
    <property type="entry name" value="LRR_6"/>
    <property type="match status" value="5"/>
</dbReference>
<dbReference type="EMBL" id="CAJFCJ010000034">
    <property type="protein sequence ID" value="CAD5126204.1"/>
    <property type="molecule type" value="Genomic_DNA"/>
</dbReference>
<protein>
    <submittedName>
        <fullName evidence="1">Uncharacterized protein</fullName>
    </submittedName>
</protein>
<dbReference type="Gene3D" id="3.40.50.300">
    <property type="entry name" value="P-loop containing nucleotide triphosphate hydrolases"/>
    <property type="match status" value="1"/>
</dbReference>
<accession>A0A7I8WDD6</accession>
<evidence type="ECO:0000313" key="1">
    <source>
        <dbReference type="EMBL" id="CAD5126204.1"/>
    </source>
</evidence>
<gene>
    <name evidence="1" type="ORF">DGYR_LOCUS13461</name>
</gene>
<organism evidence="1 2">
    <name type="scientific">Dimorphilus gyrociliatus</name>
    <dbReference type="NCBI Taxonomy" id="2664684"/>
    <lineage>
        <taxon>Eukaryota</taxon>
        <taxon>Metazoa</taxon>
        <taxon>Spiralia</taxon>
        <taxon>Lophotrochozoa</taxon>
        <taxon>Annelida</taxon>
        <taxon>Polychaeta</taxon>
        <taxon>Polychaeta incertae sedis</taxon>
        <taxon>Dinophilidae</taxon>
        <taxon>Dimorphilus</taxon>
    </lineage>
</organism>
<sequence length="754" mass="87225">MDKLVNLVKKYHSGHPRQVNLSLHNEKLIFSPENINILPKYRIIKNLVTTNNDKQETNVEFSFLFDLCGKDFKKVLIKGVRGIGKSFQIKKLLSIWANNERNFSPVNVLFLLVDLKDAKQNQDIFDVILHQNFHEYDRIPKETIKHFLLRSKEFKTFLLFDGFDYSSSSYFKNLIFSNKLDIPMFIWSREIQFQKLDILCDVIVQIEGLEKRQICQLYTCLVSETAAYSIVEFLEKQRPKTLRLSSIPLIALVVLILIRIEEKLLNKDFFPVLNGILAKKVDYNPDFTYNQLAETLLEIIYFESLDLSQIELGNSGLTNLSSSLSISPYIIRVLNFSDCALEEAAMDAFKDILKHFSHLEELNLGWNNIGVVGMKKVSPALLDVRSTLKIFKICSSQIEKFGVQYFVESFVELNSLNMLDFSWNKIEDYGLNLISSSINKNHYHLKSLKLWKCNISSKGMLNLSKALNYLRYLNEIDLSWNDIGDTGLQFFHDYFYIDKTKLMILKLTNCGFSDEGAKLLSQALLKTIFLEELQINRNKIEDSGIKSLAFSLRMTNHRLKILNISSCHFGVKGSIELSKSLHFLKDLEELYLGWNKIEDTGLKYILEHLFAKKLKILNLKDSCLRETGGLYLGEYFATNNKLEELYLENNELGEKGINLFCQSLKESTVYLKNFNLAKCFITPKAVDALSKKMINFKYLENFDLGFNDFGPEALNSLITLLKSLNTKLKVLKLNSCNMNDRIKDLSYHVCELYY</sequence>
<dbReference type="OrthoDB" id="120976at2759"/>
<dbReference type="Gene3D" id="3.80.10.10">
    <property type="entry name" value="Ribonuclease Inhibitor"/>
    <property type="match status" value="2"/>
</dbReference>
<comment type="caution">
    <text evidence="1">The sequence shown here is derived from an EMBL/GenBank/DDBJ whole genome shotgun (WGS) entry which is preliminary data.</text>
</comment>
<dbReference type="InterPro" id="IPR032675">
    <property type="entry name" value="LRR_dom_sf"/>
</dbReference>
<dbReference type="Proteomes" id="UP000549394">
    <property type="component" value="Unassembled WGS sequence"/>
</dbReference>